<evidence type="ECO:0000259" key="8">
    <source>
        <dbReference type="Pfam" id="PF00482"/>
    </source>
</evidence>
<evidence type="ECO:0000256" key="6">
    <source>
        <dbReference type="SAM" id="MobiDB-lite"/>
    </source>
</evidence>
<evidence type="ECO:0000313" key="10">
    <source>
        <dbReference type="Proteomes" id="UP001214441"/>
    </source>
</evidence>
<evidence type="ECO:0000256" key="1">
    <source>
        <dbReference type="ARBA" id="ARBA00004651"/>
    </source>
</evidence>
<feature type="transmembrane region" description="Helical" evidence="7">
    <location>
        <begin position="287"/>
        <end position="309"/>
    </location>
</feature>
<evidence type="ECO:0000256" key="4">
    <source>
        <dbReference type="ARBA" id="ARBA00022989"/>
    </source>
</evidence>
<feature type="compositionally biased region" description="Low complexity" evidence="6">
    <location>
        <begin position="79"/>
        <end position="92"/>
    </location>
</feature>
<reference evidence="9 10" key="1">
    <citation type="submission" date="2023-05" db="EMBL/GenBank/DDBJ databases">
        <title>Streptantibioticus silvisoli sp. nov., acidotolerant actinomycetes 1 from pine litter.</title>
        <authorList>
            <person name="Swiecimska M."/>
            <person name="Golinska P."/>
            <person name="Sangal V."/>
            <person name="Wachnowicz B."/>
            <person name="Goodfellow M."/>
        </authorList>
    </citation>
    <scope>NUCLEOTIDE SEQUENCE [LARGE SCALE GENOMIC DNA]</scope>
    <source>
        <strain evidence="9 10">DSM 42109</strain>
    </source>
</reference>
<dbReference type="PANTHER" id="PTHR35007">
    <property type="entry name" value="INTEGRAL MEMBRANE PROTEIN-RELATED"/>
    <property type="match status" value="1"/>
</dbReference>
<accession>A0ABT6ZS56</accession>
<evidence type="ECO:0000256" key="2">
    <source>
        <dbReference type="ARBA" id="ARBA00022475"/>
    </source>
</evidence>
<feature type="region of interest" description="Disordered" evidence="6">
    <location>
        <begin position="69"/>
        <end position="92"/>
    </location>
</feature>
<name>A0ABT6ZS56_9ACTN</name>
<dbReference type="Proteomes" id="UP001214441">
    <property type="component" value="Unassembled WGS sequence"/>
</dbReference>
<organism evidence="9 10">
    <name type="scientific">Streptomyces iconiensis</name>
    <dbReference type="NCBI Taxonomy" id="1384038"/>
    <lineage>
        <taxon>Bacteria</taxon>
        <taxon>Bacillati</taxon>
        <taxon>Actinomycetota</taxon>
        <taxon>Actinomycetes</taxon>
        <taxon>Kitasatosporales</taxon>
        <taxon>Streptomycetaceae</taxon>
        <taxon>Streptomyces</taxon>
    </lineage>
</organism>
<comment type="subcellular location">
    <subcellularLocation>
        <location evidence="1">Cell membrane</location>
        <topology evidence="1">Multi-pass membrane protein</topology>
    </subcellularLocation>
</comment>
<evidence type="ECO:0000256" key="3">
    <source>
        <dbReference type="ARBA" id="ARBA00022692"/>
    </source>
</evidence>
<evidence type="ECO:0000256" key="7">
    <source>
        <dbReference type="SAM" id="Phobius"/>
    </source>
</evidence>
<dbReference type="InterPro" id="IPR018076">
    <property type="entry name" value="T2SS_GspF_dom"/>
</dbReference>
<dbReference type="RefSeq" id="WP_274044386.1">
    <property type="nucleotide sequence ID" value="NZ_JANCPR020000006.1"/>
</dbReference>
<protein>
    <submittedName>
        <fullName evidence="9">Type II secretion system F family protein</fullName>
    </submittedName>
</protein>
<comment type="caution">
    <text evidence="9">The sequence shown here is derived from an EMBL/GenBank/DDBJ whole genome shotgun (WGS) entry which is preliminary data.</text>
</comment>
<dbReference type="Pfam" id="PF00482">
    <property type="entry name" value="T2SSF"/>
    <property type="match status" value="1"/>
</dbReference>
<dbReference type="EMBL" id="JANCPR020000006">
    <property type="protein sequence ID" value="MDJ1131902.1"/>
    <property type="molecule type" value="Genomic_DNA"/>
</dbReference>
<feature type="transmembrane region" description="Helical" evidence="7">
    <location>
        <begin position="28"/>
        <end position="49"/>
    </location>
</feature>
<dbReference type="PANTHER" id="PTHR35007:SF3">
    <property type="entry name" value="POSSIBLE CONSERVED ALANINE RICH MEMBRANE PROTEIN"/>
    <property type="match status" value="1"/>
</dbReference>
<evidence type="ECO:0000313" key="9">
    <source>
        <dbReference type="EMBL" id="MDJ1131902.1"/>
    </source>
</evidence>
<sequence length="313" mass="32297">MRELWGMWGPARFPGEEEVLAPGVLPWLAAWVSVLAAAACVAGGLVVWWRDLGARRRVWTVLGTLSPGPCGSTEGGDRTPGPGDAGTAAGEHWPLLSRGGPGWLRSGRRWLRSRTARDGAGAVGAGVLGVVLVGGAWGWFVGAVAAFGVRRWLQGRADRDGGEGAAEERKAEAQLPLTAELMAACLAAGSGPGQAAEAVGHSVSGPLGARLVRAATELRLGGEPAVVWGRFGAHRWSAGFARCMERAGAAGVPAVEPVTRLAAELRGQRSRAAIARARRAGVLVTGPLGLCFLPAFLVIGVAPVVLGLARSLW</sequence>
<proteinExistence type="predicted"/>
<keyword evidence="5 7" id="KW-0472">Membrane</keyword>
<feature type="domain" description="Type II secretion system protein GspF" evidence="8">
    <location>
        <begin position="180"/>
        <end position="301"/>
    </location>
</feature>
<keyword evidence="4 7" id="KW-1133">Transmembrane helix</keyword>
<evidence type="ECO:0000256" key="5">
    <source>
        <dbReference type="ARBA" id="ARBA00023136"/>
    </source>
</evidence>
<gene>
    <name evidence="9" type="ORF">NMN56_008035</name>
</gene>
<keyword evidence="10" id="KW-1185">Reference proteome</keyword>
<keyword evidence="3 7" id="KW-0812">Transmembrane</keyword>
<keyword evidence="2" id="KW-1003">Cell membrane</keyword>
<feature type="transmembrane region" description="Helical" evidence="7">
    <location>
        <begin position="119"/>
        <end position="140"/>
    </location>
</feature>